<sequence>MYLSAMIDGGLVIRPYTPVTSDDEKGFFELVIKIYYKNVHPKFPDGGKMSQYLESLRLGDTVDIRGPAGKLEYKGRGDIGIKESYRKPEIIRSAKTLGLIAGGTGITPMLQIIAAIVKDPQDKTHVSLLFANQTERDILVRDMLEDLVKKEGSNGRFKLWYTLDRPPAEGWKYSEGFINADMIQEHLPPPGPDTQILMCGPPPMINYACIPNLEKLGYTTDMYYAFG</sequence>
<dbReference type="RefSeq" id="XP_020895268.1">
    <property type="nucleotide sequence ID" value="XM_021039609.2"/>
</dbReference>
<feature type="binding site" evidence="6">
    <location>
        <position position="15"/>
    </location>
    <ligand>
        <name>FAD</name>
        <dbReference type="ChEBI" id="CHEBI:57692"/>
    </ligand>
</feature>
<evidence type="ECO:0000256" key="7">
    <source>
        <dbReference type="RuleBase" id="RU361226"/>
    </source>
</evidence>
<dbReference type="GO" id="GO:0090524">
    <property type="term" value="F:cytochrome-b5 reductase activity, acting on NADH"/>
    <property type="evidence" value="ECO:0007669"/>
    <property type="project" value="UniProtKB-EC"/>
</dbReference>
<dbReference type="SUPFAM" id="SSF52343">
    <property type="entry name" value="Ferredoxin reductase-like, C-terminal NADP-linked domain"/>
    <property type="match status" value="1"/>
</dbReference>
<feature type="binding site" evidence="6">
    <location>
        <position position="14"/>
    </location>
    <ligand>
        <name>FAD</name>
        <dbReference type="ChEBI" id="CHEBI:57692"/>
    </ligand>
</feature>
<name>A0A913WWM7_EXADI</name>
<comment type="similarity">
    <text evidence="7">Belongs to the flavoprotein pyridine nucleotide cytochrome reductase family.</text>
</comment>
<dbReference type="PRINTS" id="PR00406">
    <property type="entry name" value="CYTB5RDTASE"/>
</dbReference>
<feature type="binding site" evidence="6">
    <location>
        <position position="48"/>
    </location>
    <ligand>
        <name>FAD</name>
        <dbReference type="ChEBI" id="CHEBI:57692"/>
    </ligand>
</feature>
<dbReference type="OMA" id="YKANTID"/>
<evidence type="ECO:0000256" key="6">
    <source>
        <dbReference type="PIRSR" id="PIRSR601834-1"/>
    </source>
</evidence>
<dbReference type="PROSITE" id="PS51384">
    <property type="entry name" value="FAD_FR"/>
    <property type="match status" value="1"/>
</dbReference>
<feature type="binding site" evidence="6">
    <location>
        <position position="107"/>
    </location>
    <ligand>
        <name>FAD</name>
        <dbReference type="ChEBI" id="CHEBI:57692"/>
    </ligand>
</feature>
<dbReference type="OrthoDB" id="432685at2759"/>
<dbReference type="Pfam" id="PF00175">
    <property type="entry name" value="NAD_binding_1"/>
    <property type="match status" value="1"/>
</dbReference>
<dbReference type="Proteomes" id="UP000887567">
    <property type="component" value="Unplaced"/>
</dbReference>
<dbReference type="PANTHER" id="PTHR19370">
    <property type="entry name" value="NADH-CYTOCHROME B5 REDUCTASE"/>
    <property type="match status" value="1"/>
</dbReference>
<dbReference type="EC" id="1.6.2.2" evidence="7"/>
<feature type="binding site" evidence="6">
    <location>
        <position position="50"/>
    </location>
    <ligand>
        <name>FAD</name>
        <dbReference type="ChEBI" id="CHEBI:57692"/>
    </ligand>
</feature>
<reference evidence="9" key="1">
    <citation type="submission" date="2022-11" db="UniProtKB">
        <authorList>
            <consortium name="EnsemblMetazoa"/>
        </authorList>
    </citation>
    <scope>IDENTIFICATION</scope>
</reference>
<feature type="binding site" evidence="6">
    <location>
        <position position="31"/>
    </location>
    <ligand>
        <name>FAD</name>
        <dbReference type="ChEBI" id="CHEBI:57692"/>
    </ligand>
</feature>
<keyword evidence="10" id="KW-1185">Reference proteome</keyword>
<dbReference type="InterPro" id="IPR017927">
    <property type="entry name" value="FAD-bd_FR_type"/>
</dbReference>
<organism evidence="9 10">
    <name type="scientific">Exaiptasia diaphana</name>
    <name type="common">Tropical sea anemone</name>
    <name type="synonym">Aiptasia pulchella</name>
    <dbReference type="NCBI Taxonomy" id="2652724"/>
    <lineage>
        <taxon>Eukaryota</taxon>
        <taxon>Metazoa</taxon>
        <taxon>Cnidaria</taxon>
        <taxon>Anthozoa</taxon>
        <taxon>Hexacorallia</taxon>
        <taxon>Actiniaria</taxon>
        <taxon>Aiptasiidae</taxon>
        <taxon>Exaiptasia</taxon>
    </lineage>
</organism>
<keyword evidence="2 6" id="KW-0285">Flavoprotein</keyword>
<evidence type="ECO:0000313" key="10">
    <source>
        <dbReference type="Proteomes" id="UP000887567"/>
    </source>
</evidence>
<dbReference type="KEGG" id="epa:110234242"/>
<evidence type="ECO:0000259" key="8">
    <source>
        <dbReference type="PROSITE" id="PS51384"/>
    </source>
</evidence>
<dbReference type="InterPro" id="IPR001834">
    <property type="entry name" value="CBR-like"/>
</dbReference>
<evidence type="ECO:0000256" key="5">
    <source>
        <dbReference type="ARBA" id="ARBA00023027"/>
    </source>
</evidence>
<dbReference type="InterPro" id="IPR039261">
    <property type="entry name" value="FNR_nucleotide-bd"/>
</dbReference>
<accession>A0A913WWM7</accession>
<dbReference type="SUPFAM" id="SSF63380">
    <property type="entry name" value="Riboflavin synthase domain-like"/>
    <property type="match status" value="1"/>
</dbReference>
<dbReference type="Gene3D" id="2.40.30.10">
    <property type="entry name" value="Translation factors"/>
    <property type="match status" value="1"/>
</dbReference>
<evidence type="ECO:0000256" key="2">
    <source>
        <dbReference type="ARBA" id="ARBA00022630"/>
    </source>
</evidence>
<dbReference type="FunFam" id="3.40.50.80:FF:000005">
    <property type="entry name" value="NADH-cytochrome b5 reductase"/>
    <property type="match status" value="1"/>
</dbReference>
<keyword evidence="4 7" id="KW-0560">Oxidoreductase</keyword>
<dbReference type="GO" id="GO:0071949">
    <property type="term" value="F:FAD binding"/>
    <property type="evidence" value="ECO:0007669"/>
    <property type="project" value="TreeGrafter"/>
</dbReference>
<dbReference type="CDD" id="cd06183">
    <property type="entry name" value="cyt_b5_reduct_like"/>
    <property type="match status" value="1"/>
</dbReference>
<dbReference type="AlphaFoldDB" id="A0A913WWM7"/>
<dbReference type="Gene3D" id="3.40.50.80">
    <property type="entry name" value="Nucleotide-binding domain of ferredoxin-NADP reductase (FNR) module"/>
    <property type="match status" value="1"/>
</dbReference>
<dbReference type="PRINTS" id="PR00371">
    <property type="entry name" value="FPNCR"/>
</dbReference>
<dbReference type="GeneID" id="110234242"/>
<keyword evidence="3 6" id="KW-0274">FAD</keyword>
<dbReference type="GO" id="GO:0005739">
    <property type="term" value="C:mitochondrion"/>
    <property type="evidence" value="ECO:0007669"/>
    <property type="project" value="TreeGrafter"/>
</dbReference>
<evidence type="ECO:0000256" key="1">
    <source>
        <dbReference type="ARBA" id="ARBA00001974"/>
    </source>
</evidence>
<evidence type="ECO:0000256" key="4">
    <source>
        <dbReference type="ARBA" id="ARBA00023002"/>
    </source>
</evidence>
<evidence type="ECO:0000313" key="9">
    <source>
        <dbReference type="EnsemblMetazoa" id="XP_020895268.1"/>
    </source>
</evidence>
<proteinExistence type="inferred from homology"/>
<protein>
    <recommendedName>
        <fullName evidence="7">NADH-cytochrome b5 reductase</fullName>
        <ecNumber evidence="7">1.6.2.2</ecNumber>
    </recommendedName>
</protein>
<dbReference type="PANTHER" id="PTHR19370:SF185">
    <property type="entry name" value="NADH-CYTOCHROME B5 REDUCTASE"/>
    <property type="match status" value="1"/>
</dbReference>
<comment type="cofactor">
    <cofactor evidence="1 6 7">
        <name>FAD</name>
        <dbReference type="ChEBI" id="CHEBI:57692"/>
    </cofactor>
</comment>
<dbReference type="EnsemblMetazoa" id="XM_021039609.2">
    <property type="protein sequence ID" value="XP_020895268.1"/>
    <property type="gene ID" value="LOC110234242"/>
</dbReference>
<feature type="binding site" evidence="6">
    <location>
        <position position="49"/>
    </location>
    <ligand>
        <name>FAD</name>
        <dbReference type="ChEBI" id="CHEBI:57692"/>
    </ligand>
</feature>
<feature type="domain" description="FAD-binding FR-type" evidence="8">
    <location>
        <begin position="1"/>
        <end position="74"/>
    </location>
</feature>
<dbReference type="InterPro" id="IPR017938">
    <property type="entry name" value="Riboflavin_synthase-like_b-brl"/>
</dbReference>
<dbReference type="InterPro" id="IPR008333">
    <property type="entry name" value="Cbr1-like_FAD-bd_dom"/>
</dbReference>
<dbReference type="InterPro" id="IPR001433">
    <property type="entry name" value="OxRdtase_FAD/NAD-bd"/>
</dbReference>
<dbReference type="InterPro" id="IPR001709">
    <property type="entry name" value="Flavoprot_Pyr_Nucl_cyt_Rdtase"/>
</dbReference>
<comment type="catalytic activity">
    <reaction evidence="7">
        <text>2 Fe(III)-[cytochrome b5] + NADH = 2 Fe(II)-[cytochrome b5] + NAD(+) + H(+)</text>
        <dbReference type="Rhea" id="RHEA:46680"/>
        <dbReference type="Rhea" id="RHEA-COMP:10438"/>
        <dbReference type="Rhea" id="RHEA-COMP:10439"/>
        <dbReference type="ChEBI" id="CHEBI:15378"/>
        <dbReference type="ChEBI" id="CHEBI:29033"/>
        <dbReference type="ChEBI" id="CHEBI:29034"/>
        <dbReference type="ChEBI" id="CHEBI:57540"/>
        <dbReference type="ChEBI" id="CHEBI:57945"/>
        <dbReference type="EC" id="1.6.2.2"/>
    </reaction>
</comment>
<feature type="binding site" evidence="6">
    <location>
        <position position="33"/>
    </location>
    <ligand>
        <name>FAD</name>
        <dbReference type="ChEBI" id="CHEBI:57692"/>
    </ligand>
</feature>
<feature type="binding site" evidence="6">
    <location>
        <position position="16"/>
    </location>
    <ligand>
        <name>FAD</name>
        <dbReference type="ChEBI" id="CHEBI:57692"/>
    </ligand>
</feature>
<dbReference type="Pfam" id="PF00970">
    <property type="entry name" value="FAD_binding_6"/>
    <property type="match status" value="1"/>
</dbReference>
<evidence type="ECO:0000256" key="3">
    <source>
        <dbReference type="ARBA" id="ARBA00022827"/>
    </source>
</evidence>
<keyword evidence="5 7" id="KW-0520">NAD</keyword>